<feature type="region of interest" description="Disordered" evidence="1">
    <location>
        <begin position="12"/>
        <end position="98"/>
    </location>
</feature>
<sequence length="220" mass="23889">MFMFAATFAPLGGLASPRTHFGGGSGPSPRLGVPLPQRENGRREPERRGHSGLRGRTPAPHTPAERPRNAPGLQLSAEQRAASNSDSDARRPWSSALQQVQGPHLGCLFHERLSLTHRESSRDSYPRPANLSVGSPKSQGQPQTRGHRLLCGHPPRDLKTKVPFDSSPLELARLLALVFPSHSRRSGAENRSTGDPQASGTAHRLRTRQHSTPKTRLASS</sequence>
<proteinExistence type="predicted"/>
<protein>
    <submittedName>
        <fullName evidence="3">Uncharacterized protein isoform X1</fullName>
    </submittedName>
</protein>
<feature type="compositionally biased region" description="Basic and acidic residues" evidence="1">
    <location>
        <begin position="39"/>
        <end position="49"/>
    </location>
</feature>
<feature type="region of interest" description="Disordered" evidence="1">
    <location>
        <begin position="118"/>
        <end position="157"/>
    </location>
</feature>
<dbReference type="RefSeq" id="XP_070648052.1">
    <property type="nucleotide sequence ID" value="XM_070791951.1"/>
</dbReference>
<gene>
    <name evidence="3" type="primary">LOC139183700</name>
</gene>
<dbReference type="Proteomes" id="UP001652663">
    <property type="component" value="Chromosome 6"/>
</dbReference>
<evidence type="ECO:0000256" key="1">
    <source>
        <dbReference type="SAM" id="MobiDB-lite"/>
    </source>
</evidence>
<accession>A0ABM4SJS1</accession>
<evidence type="ECO:0000313" key="3">
    <source>
        <dbReference type="RefSeq" id="XP_070648052.1"/>
    </source>
</evidence>
<name>A0ABM4SJS1_BOSIN</name>
<evidence type="ECO:0000313" key="2">
    <source>
        <dbReference type="Proteomes" id="UP001652663"/>
    </source>
</evidence>
<reference evidence="3" key="1">
    <citation type="submission" date="2025-08" db="UniProtKB">
        <authorList>
            <consortium name="RefSeq"/>
        </authorList>
    </citation>
    <scope>IDENTIFICATION</scope>
    <source>
        <tissue evidence="3">Blood</tissue>
    </source>
</reference>
<feature type="region of interest" description="Disordered" evidence="1">
    <location>
        <begin position="182"/>
        <end position="220"/>
    </location>
</feature>
<feature type="compositionally biased region" description="Basic residues" evidence="1">
    <location>
        <begin position="203"/>
        <end position="213"/>
    </location>
</feature>
<organism evidence="2 3">
    <name type="scientific">Bos indicus</name>
    <name type="common">Zebu</name>
    <dbReference type="NCBI Taxonomy" id="9915"/>
    <lineage>
        <taxon>Eukaryota</taxon>
        <taxon>Metazoa</taxon>
        <taxon>Chordata</taxon>
        <taxon>Craniata</taxon>
        <taxon>Vertebrata</taxon>
        <taxon>Euteleostomi</taxon>
        <taxon>Mammalia</taxon>
        <taxon>Eutheria</taxon>
        <taxon>Laurasiatheria</taxon>
        <taxon>Artiodactyla</taxon>
        <taxon>Ruminantia</taxon>
        <taxon>Pecora</taxon>
        <taxon>Bovidae</taxon>
        <taxon>Bovinae</taxon>
        <taxon>Bos</taxon>
    </lineage>
</organism>
<dbReference type="GeneID" id="139183700"/>
<keyword evidence="2" id="KW-1185">Reference proteome</keyword>
<feature type="compositionally biased region" description="Polar residues" evidence="1">
    <location>
        <begin position="132"/>
        <end position="144"/>
    </location>
</feature>
<feature type="compositionally biased region" description="Polar residues" evidence="1">
    <location>
        <begin position="189"/>
        <end position="200"/>
    </location>
</feature>